<proteinExistence type="predicted"/>
<gene>
    <name evidence="1" type="ORF">ASPZODRAFT_18943</name>
</gene>
<protein>
    <submittedName>
        <fullName evidence="1">Uncharacterized protein</fullName>
    </submittedName>
</protein>
<evidence type="ECO:0000313" key="1">
    <source>
        <dbReference type="EMBL" id="OJJ44175.1"/>
    </source>
</evidence>
<dbReference type="GeneID" id="34613777"/>
<accession>A0A1L9SAG0</accession>
<dbReference type="VEuPathDB" id="FungiDB:ASPZODRAFT_18943"/>
<evidence type="ECO:0000313" key="2">
    <source>
        <dbReference type="Proteomes" id="UP000184188"/>
    </source>
</evidence>
<organism evidence="1 2">
    <name type="scientific">Penicilliopsis zonata CBS 506.65</name>
    <dbReference type="NCBI Taxonomy" id="1073090"/>
    <lineage>
        <taxon>Eukaryota</taxon>
        <taxon>Fungi</taxon>
        <taxon>Dikarya</taxon>
        <taxon>Ascomycota</taxon>
        <taxon>Pezizomycotina</taxon>
        <taxon>Eurotiomycetes</taxon>
        <taxon>Eurotiomycetidae</taxon>
        <taxon>Eurotiales</taxon>
        <taxon>Aspergillaceae</taxon>
        <taxon>Penicilliopsis</taxon>
    </lineage>
</organism>
<reference evidence="2" key="1">
    <citation type="journal article" date="2017" name="Genome Biol.">
        <title>Comparative genomics reveals high biological diversity and specific adaptations in the industrially and medically important fungal genus Aspergillus.</title>
        <authorList>
            <person name="de Vries R.P."/>
            <person name="Riley R."/>
            <person name="Wiebenga A."/>
            <person name="Aguilar-Osorio G."/>
            <person name="Amillis S."/>
            <person name="Uchima C.A."/>
            <person name="Anderluh G."/>
            <person name="Asadollahi M."/>
            <person name="Askin M."/>
            <person name="Barry K."/>
            <person name="Battaglia E."/>
            <person name="Bayram O."/>
            <person name="Benocci T."/>
            <person name="Braus-Stromeyer S.A."/>
            <person name="Caldana C."/>
            <person name="Canovas D."/>
            <person name="Cerqueira G.C."/>
            <person name="Chen F."/>
            <person name="Chen W."/>
            <person name="Choi C."/>
            <person name="Clum A."/>
            <person name="Dos Santos R.A."/>
            <person name="Damasio A.R."/>
            <person name="Diallinas G."/>
            <person name="Emri T."/>
            <person name="Fekete E."/>
            <person name="Flipphi M."/>
            <person name="Freyberg S."/>
            <person name="Gallo A."/>
            <person name="Gournas C."/>
            <person name="Habgood R."/>
            <person name="Hainaut M."/>
            <person name="Harispe M.L."/>
            <person name="Henrissat B."/>
            <person name="Hilden K.S."/>
            <person name="Hope R."/>
            <person name="Hossain A."/>
            <person name="Karabika E."/>
            <person name="Karaffa L."/>
            <person name="Karanyi Z."/>
            <person name="Krasevec N."/>
            <person name="Kuo A."/>
            <person name="Kusch H."/>
            <person name="LaButti K."/>
            <person name="Lagendijk E.L."/>
            <person name="Lapidus A."/>
            <person name="Levasseur A."/>
            <person name="Lindquist E."/>
            <person name="Lipzen A."/>
            <person name="Logrieco A.F."/>
            <person name="MacCabe A."/>
            <person name="Maekelae M.R."/>
            <person name="Malavazi I."/>
            <person name="Melin P."/>
            <person name="Meyer V."/>
            <person name="Mielnichuk N."/>
            <person name="Miskei M."/>
            <person name="Molnar A.P."/>
            <person name="Mule G."/>
            <person name="Ngan C.Y."/>
            <person name="Orejas M."/>
            <person name="Orosz E."/>
            <person name="Ouedraogo J.P."/>
            <person name="Overkamp K.M."/>
            <person name="Park H.-S."/>
            <person name="Perrone G."/>
            <person name="Piumi F."/>
            <person name="Punt P.J."/>
            <person name="Ram A.F."/>
            <person name="Ramon A."/>
            <person name="Rauscher S."/>
            <person name="Record E."/>
            <person name="Riano-Pachon D.M."/>
            <person name="Robert V."/>
            <person name="Roehrig J."/>
            <person name="Ruller R."/>
            <person name="Salamov A."/>
            <person name="Salih N.S."/>
            <person name="Samson R.A."/>
            <person name="Sandor E."/>
            <person name="Sanguinetti M."/>
            <person name="Schuetze T."/>
            <person name="Sepcic K."/>
            <person name="Shelest E."/>
            <person name="Sherlock G."/>
            <person name="Sophianopoulou V."/>
            <person name="Squina F.M."/>
            <person name="Sun H."/>
            <person name="Susca A."/>
            <person name="Todd R.B."/>
            <person name="Tsang A."/>
            <person name="Unkles S.E."/>
            <person name="van de Wiele N."/>
            <person name="van Rossen-Uffink D."/>
            <person name="Oliveira J.V."/>
            <person name="Vesth T.C."/>
            <person name="Visser J."/>
            <person name="Yu J.-H."/>
            <person name="Zhou M."/>
            <person name="Andersen M.R."/>
            <person name="Archer D.B."/>
            <person name="Baker S.E."/>
            <person name="Benoit I."/>
            <person name="Brakhage A.A."/>
            <person name="Braus G.H."/>
            <person name="Fischer R."/>
            <person name="Frisvad J.C."/>
            <person name="Goldman G.H."/>
            <person name="Houbraken J."/>
            <person name="Oakley B."/>
            <person name="Pocsi I."/>
            <person name="Scazzocchio C."/>
            <person name="Seiboth B."/>
            <person name="vanKuyk P.A."/>
            <person name="Wortman J."/>
            <person name="Dyer P.S."/>
            <person name="Grigoriev I.V."/>
        </authorList>
    </citation>
    <scope>NUCLEOTIDE SEQUENCE [LARGE SCALE GENOMIC DNA]</scope>
    <source>
        <strain evidence="2">CBS 506.65</strain>
    </source>
</reference>
<dbReference type="OrthoDB" id="2155101at2759"/>
<sequence length="69" mass="7765">MSTSIPYLISKFADPIFAFTIGTAAAAVRIRRDQQEKYPERASEIGYGVVLADGGRRLQRWWRGDFSGL</sequence>
<dbReference type="Pfam" id="PF11654">
    <property type="entry name" value="NCE101"/>
    <property type="match status" value="1"/>
</dbReference>
<dbReference type="InterPro" id="IPR024242">
    <property type="entry name" value="NCE101"/>
</dbReference>
<keyword evidence="2" id="KW-1185">Reference proteome</keyword>
<name>A0A1L9SAG0_9EURO</name>
<dbReference type="GO" id="GO:0009306">
    <property type="term" value="P:protein secretion"/>
    <property type="evidence" value="ECO:0007669"/>
    <property type="project" value="InterPro"/>
</dbReference>
<dbReference type="Proteomes" id="UP000184188">
    <property type="component" value="Unassembled WGS sequence"/>
</dbReference>
<dbReference type="EMBL" id="KV878349">
    <property type="protein sequence ID" value="OJJ44175.1"/>
    <property type="molecule type" value="Genomic_DNA"/>
</dbReference>
<dbReference type="RefSeq" id="XP_022578685.1">
    <property type="nucleotide sequence ID" value="XM_022727313.1"/>
</dbReference>
<dbReference type="AlphaFoldDB" id="A0A1L9SAG0"/>